<dbReference type="EMBL" id="JQ513383">
    <property type="protein sequence ID" value="AFA44783.1"/>
    <property type="molecule type" value="Genomic_DNA"/>
</dbReference>
<gene>
    <name evidence="1" type="ORF">RaK2_00510</name>
</gene>
<evidence type="ECO:0000313" key="1">
    <source>
        <dbReference type="EMBL" id="AFA44783.1"/>
    </source>
</evidence>
<dbReference type="Proteomes" id="UP000007524">
    <property type="component" value="Segment"/>
</dbReference>
<dbReference type="GeneID" id="14013098"/>
<organism evidence="1 2">
    <name type="scientific">Klebsiella phage vB_KleM_RaK2</name>
    <dbReference type="NCBI Taxonomy" id="1147094"/>
    <lineage>
        <taxon>Viruses</taxon>
        <taxon>Duplodnaviria</taxon>
        <taxon>Heunggongvirae</taxon>
        <taxon>Uroviricota</taxon>
        <taxon>Caudoviricetes</taxon>
        <taxon>Alcyoneusvirus</taxon>
        <taxon>Alcyoneusvirus RaK2</taxon>
    </lineage>
</organism>
<dbReference type="RefSeq" id="YP_007007665.1">
    <property type="nucleotide sequence ID" value="NC_019526.1"/>
</dbReference>
<accession>H6X4W7</accession>
<keyword evidence="2" id="KW-1185">Reference proteome</keyword>
<dbReference type="OrthoDB" id="36719at10239"/>
<protein>
    <submittedName>
        <fullName evidence="1">Uncharacterized protein</fullName>
    </submittedName>
</protein>
<name>H6X4W7_9CAUD</name>
<dbReference type="KEGG" id="vg:14013098"/>
<reference evidence="1 2" key="1">
    <citation type="journal article" date="2012" name="J. Virol.">
        <title>Genome of Klebsiella sp.-Infecting Bacteriophage vB_KleM_RaK2.</title>
        <authorList>
            <person name="Simoliunas E."/>
            <person name="Kaliniene L."/>
            <person name="Truncaite L."/>
            <person name="Klausa V."/>
            <person name="Zajanckauskaite A."/>
            <person name="Meskys R."/>
        </authorList>
    </citation>
    <scope>NUCLEOTIDE SEQUENCE [LARGE SCALE GENOMIC DNA]</scope>
</reference>
<proteinExistence type="predicted"/>
<evidence type="ECO:0000313" key="2">
    <source>
        <dbReference type="Proteomes" id="UP000007524"/>
    </source>
</evidence>
<sequence>MNHITEEKILYHALHNGSFTLQSCDYIGHTQTCIDNLLKCKFLTWETNSLWSDYKHNDSSEYYDIAFHQYKITETGEVRLAIYRLAYAHKNHRDTSKHVKRMEQLTKVLKQYSLDIDNFKKNCTKNEVKAINYYKENYNKTVYIEEAKAVGDTLKQAIHPVFSTEKIQSKNSHLNDIDFGDVVLNNMFQMSSMLGEKGYDKSRTWDYVLRKINEELGEMTLEMNVADGLSYKEAGKDGVKGEAVDLAICAMDMFALECPGMSADEIEREFLTYMNIKLAKWRKSIQ</sequence>